<comment type="caution">
    <text evidence="2">The sequence shown here is derived from an EMBL/GenBank/DDBJ whole genome shotgun (WGS) entry which is preliminary data.</text>
</comment>
<sequence length="209" mass="22185">MDERFADRAQAGQLLAKRCESLRASGDLLVLALPRGGVPVAAPLARALGAPLDVLVVRKLGHPGQEEFAMGAIAPGGVRVMAQAGGQWPVSTRELEAVLKREEAELARRERAYRGERPALRLQGRHVVLVDDGLATGATMQAAVRAARAGGAQRITVAVPVASQEALAAVSALADEVICLSTPEPFHAVGLWYRDFDQTSDEEVLRLLG</sequence>
<evidence type="ECO:0000313" key="3">
    <source>
        <dbReference type="Proteomes" id="UP001174908"/>
    </source>
</evidence>
<dbReference type="RefSeq" id="WP_286660453.1">
    <property type="nucleotide sequence ID" value="NZ_JASZYV010000002.1"/>
</dbReference>
<dbReference type="InterPro" id="IPR000836">
    <property type="entry name" value="PRTase_dom"/>
</dbReference>
<dbReference type="EMBL" id="JASZYV010000002">
    <property type="protein sequence ID" value="MDM0045376.1"/>
    <property type="molecule type" value="Genomic_DNA"/>
</dbReference>
<reference evidence="2" key="1">
    <citation type="submission" date="2023-06" db="EMBL/GenBank/DDBJ databases">
        <authorList>
            <person name="Jiang Y."/>
            <person name="Liu Q."/>
        </authorList>
    </citation>
    <scope>NUCLEOTIDE SEQUENCE</scope>
    <source>
        <strain evidence="2">CGMCC 1.12089</strain>
    </source>
</reference>
<dbReference type="GO" id="GO:0016757">
    <property type="term" value="F:glycosyltransferase activity"/>
    <property type="evidence" value="ECO:0007669"/>
    <property type="project" value="UniProtKB-KW"/>
</dbReference>
<protein>
    <submittedName>
        <fullName evidence="2">Phosphoribosyltransferase</fullName>
    </submittedName>
</protein>
<dbReference type="Proteomes" id="UP001174908">
    <property type="component" value="Unassembled WGS sequence"/>
</dbReference>
<organism evidence="2 3">
    <name type="scientific">Variovorax dokdonensis</name>
    <dbReference type="NCBI Taxonomy" id="344883"/>
    <lineage>
        <taxon>Bacteria</taxon>
        <taxon>Pseudomonadati</taxon>
        <taxon>Pseudomonadota</taxon>
        <taxon>Betaproteobacteria</taxon>
        <taxon>Burkholderiales</taxon>
        <taxon>Comamonadaceae</taxon>
        <taxon>Variovorax</taxon>
    </lineage>
</organism>
<evidence type="ECO:0000259" key="1">
    <source>
        <dbReference type="Pfam" id="PF00156"/>
    </source>
</evidence>
<dbReference type="SUPFAM" id="SSF53271">
    <property type="entry name" value="PRTase-like"/>
    <property type="match status" value="1"/>
</dbReference>
<dbReference type="CDD" id="cd06223">
    <property type="entry name" value="PRTases_typeI"/>
    <property type="match status" value="1"/>
</dbReference>
<dbReference type="Gene3D" id="3.40.50.2020">
    <property type="match status" value="1"/>
</dbReference>
<dbReference type="Pfam" id="PF00156">
    <property type="entry name" value="Pribosyltran"/>
    <property type="match status" value="1"/>
</dbReference>
<proteinExistence type="predicted"/>
<accession>A0ABT7NBQ0</accession>
<dbReference type="InterPro" id="IPR029057">
    <property type="entry name" value="PRTase-like"/>
</dbReference>
<keyword evidence="2" id="KW-0328">Glycosyltransferase</keyword>
<keyword evidence="2" id="KW-0808">Transferase</keyword>
<dbReference type="Gene3D" id="3.30.1310.20">
    <property type="entry name" value="PRTase-like"/>
    <property type="match status" value="1"/>
</dbReference>
<name>A0ABT7NBQ0_9BURK</name>
<gene>
    <name evidence="2" type="ORF">QTH91_12845</name>
</gene>
<feature type="domain" description="Phosphoribosyltransferase" evidence="1">
    <location>
        <begin position="14"/>
        <end position="181"/>
    </location>
</feature>
<keyword evidence="3" id="KW-1185">Reference proteome</keyword>
<evidence type="ECO:0000313" key="2">
    <source>
        <dbReference type="EMBL" id="MDM0045376.1"/>
    </source>
</evidence>